<organism evidence="2 3">
    <name type="scientific">Protea cynaroides</name>
    <dbReference type="NCBI Taxonomy" id="273540"/>
    <lineage>
        <taxon>Eukaryota</taxon>
        <taxon>Viridiplantae</taxon>
        <taxon>Streptophyta</taxon>
        <taxon>Embryophyta</taxon>
        <taxon>Tracheophyta</taxon>
        <taxon>Spermatophyta</taxon>
        <taxon>Magnoliopsida</taxon>
        <taxon>Proteales</taxon>
        <taxon>Proteaceae</taxon>
        <taxon>Protea</taxon>
    </lineage>
</organism>
<feature type="domain" description="RNase H type-1" evidence="1">
    <location>
        <begin position="55"/>
        <end position="124"/>
    </location>
</feature>
<accession>A0A9Q0GTQ4</accession>
<sequence length="166" mass="18588">MYKCRELSLINPVTITSIADLYTVRVLQLSTIGGKQNKIVELYWQPPMEHWCKVNVDECCLGNSGNAGYGSAIRNSHGKIVLAFYEFIGVATNFVAELHGAILGVSATVEKGYHDIWLESDSKSNCMPIELYSCTMKRNPIPTKVTIHDHFLKQMQAKGKEISHQN</sequence>
<dbReference type="InterPro" id="IPR044730">
    <property type="entry name" value="RNase_H-like_dom_plant"/>
</dbReference>
<dbReference type="InterPro" id="IPR002156">
    <property type="entry name" value="RNaseH_domain"/>
</dbReference>
<dbReference type="Gene3D" id="3.30.420.10">
    <property type="entry name" value="Ribonuclease H-like superfamily/Ribonuclease H"/>
    <property type="match status" value="1"/>
</dbReference>
<dbReference type="GO" id="GO:0003676">
    <property type="term" value="F:nucleic acid binding"/>
    <property type="evidence" value="ECO:0007669"/>
    <property type="project" value="InterPro"/>
</dbReference>
<dbReference type="InterPro" id="IPR012337">
    <property type="entry name" value="RNaseH-like_sf"/>
</dbReference>
<dbReference type="EMBL" id="JAMYWD010000012">
    <property type="protein sequence ID" value="KAJ4952901.1"/>
    <property type="molecule type" value="Genomic_DNA"/>
</dbReference>
<dbReference type="Proteomes" id="UP001141806">
    <property type="component" value="Unassembled WGS sequence"/>
</dbReference>
<dbReference type="InterPro" id="IPR053151">
    <property type="entry name" value="RNase_H-like"/>
</dbReference>
<dbReference type="PANTHER" id="PTHR47723:SF23">
    <property type="entry name" value="REVERSE TRANSCRIPTASE-LIKE PROTEIN"/>
    <property type="match status" value="1"/>
</dbReference>
<gene>
    <name evidence="2" type="ORF">NE237_029733</name>
</gene>
<keyword evidence="3" id="KW-1185">Reference proteome</keyword>
<evidence type="ECO:0000313" key="3">
    <source>
        <dbReference type="Proteomes" id="UP001141806"/>
    </source>
</evidence>
<evidence type="ECO:0000259" key="1">
    <source>
        <dbReference type="Pfam" id="PF13456"/>
    </source>
</evidence>
<dbReference type="CDD" id="cd06222">
    <property type="entry name" value="RNase_H_like"/>
    <property type="match status" value="1"/>
</dbReference>
<dbReference type="Pfam" id="PF13456">
    <property type="entry name" value="RVT_3"/>
    <property type="match status" value="1"/>
</dbReference>
<dbReference type="GO" id="GO:0004523">
    <property type="term" value="F:RNA-DNA hybrid ribonuclease activity"/>
    <property type="evidence" value="ECO:0007669"/>
    <property type="project" value="InterPro"/>
</dbReference>
<evidence type="ECO:0000313" key="2">
    <source>
        <dbReference type="EMBL" id="KAJ4952901.1"/>
    </source>
</evidence>
<protein>
    <recommendedName>
        <fullName evidence="1">RNase H type-1 domain-containing protein</fullName>
    </recommendedName>
</protein>
<dbReference type="OrthoDB" id="597234at2759"/>
<comment type="caution">
    <text evidence="2">The sequence shown here is derived from an EMBL/GenBank/DDBJ whole genome shotgun (WGS) entry which is preliminary data.</text>
</comment>
<proteinExistence type="predicted"/>
<dbReference type="PANTHER" id="PTHR47723">
    <property type="entry name" value="OS05G0353850 PROTEIN"/>
    <property type="match status" value="1"/>
</dbReference>
<dbReference type="SUPFAM" id="SSF53098">
    <property type="entry name" value="Ribonuclease H-like"/>
    <property type="match status" value="1"/>
</dbReference>
<dbReference type="InterPro" id="IPR036397">
    <property type="entry name" value="RNaseH_sf"/>
</dbReference>
<name>A0A9Q0GTQ4_9MAGN</name>
<dbReference type="AlphaFoldDB" id="A0A9Q0GTQ4"/>
<reference evidence="2" key="1">
    <citation type="journal article" date="2023" name="Plant J.">
        <title>The genome of the king protea, Protea cynaroides.</title>
        <authorList>
            <person name="Chang J."/>
            <person name="Duong T.A."/>
            <person name="Schoeman C."/>
            <person name="Ma X."/>
            <person name="Roodt D."/>
            <person name="Barker N."/>
            <person name="Li Z."/>
            <person name="Van de Peer Y."/>
            <person name="Mizrachi E."/>
        </authorList>
    </citation>
    <scope>NUCLEOTIDE SEQUENCE</scope>
    <source>
        <tissue evidence="2">Young leaves</tissue>
    </source>
</reference>